<accession>A0A9P0VN71</accession>
<dbReference type="Proteomes" id="UP001152484">
    <property type="component" value="Unassembled WGS sequence"/>
</dbReference>
<organism evidence="2 3">
    <name type="scientific">Cuscuta europaea</name>
    <name type="common">European dodder</name>
    <dbReference type="NCBI Taxonomy" id="41803"/>
    <lineage>
        <taxon>Eukaryota</taxon>
        <taxon>Viridiplantae</taxon>
        <taxon>Streptophyta</taxon>
        <taxon>Embryophyta</taxon>
        <taxon>Tracheophyta</taxon>
        <taxon>Spermatophyta</taxon>
        <taxon>Magnoliopsida</taxon>
        <taxon>eudicotyledons</taxon>
        <taxon>Gunneridae</taxon>
        <taxon>Pentapetalae</taxon>
        <taxon>asterids</taxon>
        <taxon>lamiids</taxon>
        <taxon>Solanales</taxon>
        <taxon>Convolvulaceae</taxon>
        <taxon>Cuscuteae</taxon>
        <taxon>Cuscuta</taxon>
        <taxon>Cuscuta subgen. Cuscuta</taxon>
    </lineage>
</organism>
<dbReference type="AlphaFoldDB" id="A0A9P0VN71"/>
<reference evidence="2" key="1">
    <citation type="submission" date="2022-07" db="EMBL/GenBank/DDBJ databases">
        <authorList>
            <person name="Macas J."/>
            <person name="Novak P."/>
            <person name="Neumann P."/>
        </authorList>
    </citation>
    <scope>NUCLEOTIDE SEQUENCE</scope>
</reference>
<gene>
    <name evidence="2" type="ORF">CEURO_LOCUS269</name>
</gene>
<proteinExistence type="predicted"/>
<evidence type="ECO:0000313" key="2">
    <source>
        <dbReference type="EMBL" id="CAH9051982.1"/>
    </source>
</evidence>
<dbReference type="EMBL" id="CAMAPE010000002">
    <property type="protein sequence ID" value="CAH9051982.1"/>
    <property type="molecule type" value="Genomic_DNA"/>
</dbReference>
<dbReference type="PANTHER" id="PTHR33825:SF14">
    <property type="entry name" value="CHITINASE-LIKE PROTEIN"/>
    <property type="match status" value="1"/>
</dbReference>
<name>A0A9P0VN71_CUSEU</name>
<sequence>MRLIGSLSSPATYSGLILSYPSTRTASYFASSSSSHTPYLRRCSFSKQSRFSVSISKSKSSPAIVGKDDVETTTYQQSVNSNVSLKSENNSLSNQVGSPRIFPTFISVPKLSLSDQAFFLLSFITVTTSLAFTSLAFAAVPTLFAMRRAAISLSKLADTAREELPSTMATLRLSGIEISDLTLELTDLSKEISDGVSKSAQAVQAAKAGVRRIGSLAHQHTMSMIEERANLPVISVKTVVAGAAKKTSQAVGQAAKKLIGFSSRGNHDDSSREDN</sequence>
<dbReference type="OrthoDB" id="1923031at2759"/>
<evidence type="ECO:0000256" key="1">
    <source>
        <dbReference type="SAM" id="Phobius"/>
    </source>
</evidence>
<feature type="transmembrane region" description="Helical" evidence="1">
    <location>
        <begin position="117"/>
        <end position="145"/>
    </location>
</feature>
<keyword evidence="3" id="KW-1185">Reference proteome</keyword>
<keyword evidence="1" id="KW-0812">Transmembrane</keyword>
<evidence type="ECO:0000313" key="3">
    <source>
        <dbReference type="Proteomes" id="UP001152484"/>
    </source>
</evidence>
<protein>
    <submittedName>
        <fullName evidence="2">Uncharacterized protein</fullName>
    </submittedName>
</protein>
<dbReference type="PANTHER" id="PTHR33825">
    <property type="entry name" value="CHITINASE-LIKE PROTEIN"/>
    <property type="match status" value="1"/>
</dbReference>
<comment type="caution">
    <text evidence="2">The sequence shown here is derived from an EMBL/GenBank/DDBJ whole genome shotgun (WGS) entry which is preliminary data.</text>
</comment>
<keyword evidence="1" id="KW-1133">Transmembrane helix</keyword>
<keyword evidence="1" id="KW-0472">Membrane</keyword>